<proteinExistence type="predicted"/>
<dbReference type="Gene3D" id="3.30.2010.20">
    <property type="match status" value="1"/>
</dbReference>
<accession>A0A3D9UWX6</accession>
<dbReference type="SUPFAM" id="SSF55486">
    <property type="entry name" value="Metalloproteases ('zincins'), catalytic domain"/>
    <property type="match status" value="1"/>
</dbReference>
<evidence type="ECO:0000256" key="1">
    <source>
        <dbReference type="SAM" id="MobiDB-lite"/>
    </source>
</evidence>
<keyword evidence="3" id="KW-1185">Reference proteome</keyword>
<dbReference type="InterPro" id="IPR010428">
    <property type="entry name" value="Zincin_1"/>
</dbReference>
<evidence type="ECO:0000313" key="2">
    <source>
        <dbReference type="EMBL" id="REF30484.1"/>
    </source>
</evidence>
<dbReference type="OrthoDB" id="4966605at2"/>
<dbReference type="EMBL" id="QTUA01000001">
    <property type="protein sequence ID" value="REF30484.1"/>
    <property type="molecule type" value="Genomic_DNA"/>
</dbReference>
<dbReference type="InterPro" id="IPR038555">
    <property type="entry name" value="Zincin_1_sf"/>
</dbReference>
<evidence type="ECO:0000313" key="3">
    <source>
        <dbReference type="Proteomes" id="UP000256253"/>
    </source>
</evidence>
<dbReference type="Proteomes" id="UP000256253">
    <property type="component" value="Unassembled WGS sequence"/>
</dbReference>
<dbReference type="GO" id="GO:0006508">
    <property type="term" value="P:proteolysis"/>
    <property type="evidence" value="ECO:0007669"/>
    <property type="project" value="UniProtKB-KW"/>
</dbReference>
<name>A0A3D9UWX6_9MICO</name>
<sequence>MNSVRRQGRHGRGMRGPMAWPRVPAMRSRGQRFDEVVLEAFERVCDRAQIKRVPIELAVEDVPPSDPAPWEDQIALARAFPAEGPLPARVVVYRRPLETRADNEGELVELIDIVMCEQIAGLLGINPDDLKEG</sequence>
<dbReference type="GO" id="GO:0008233">
    <property type="term" value="F:peptidase activity"/>
    <property type="evidence" value="ECO:0007669"/>
    <property type="project" value="UniProtKB-KW"/>
</dbReference>
<dbReference type="CDD" id="cd12954">
    <property type="entry name" value="MMP_TTHA0227_like_1"/>
    <property type="match status" value="1"/>
</dbReference>
<organism evidence="2 3">
    <name type="scientific">Calidifontibacter indicus</name>
    <dbReference type="NCBI Taxonomy" id="419650"/>
    <lineage>
        <taxon>Bacteria</taxon>
        <taxon>Bacillati</taxon>
        <taxon>Actinomycetota</taxon>
        <taxon>Actinomycetes</taxon>
        <taxon>Micrococcales</taxon>
        <taxon>Dermacoccaceae</taxon>
        <taxon>Calidifontibacter</taxon>
    </lineage>
</organism>
<gene>
    <name evidence="2" type="ORF">DFJ65_1492</name>
</gene>
<dbReference type="AlphaFoldDB" id="A0A3D9UWX6"/>
<feature type="region of interest" description="Disordered" evidence="1">
    <location>
        <begin position="1"/>
        <end position="21"/>
    </location>
</feature>
<keyword evidence="2" id="KW-0378">Hydrolase</keyword>
<feature type="compositionally biased region" description="Basic residues" evidence="1">
    <location>
        <begin position="1"/>
        <end position="13"/>
    </location>
</feature>
<keyword evidence="2" id="KW-0645">Protease</keyword>
<protein>
    <submittedName>
        <fullName evidence="2">Putative Zn-dependent protease with MMP-like domain</fullName>
    </submittedName>
</protein>
<dbReference type="Pfam" id="PF06262">
    <property type="entry name" value="Zincin_1"/>
    <property type="match status" value="1"/>
</dbReference>
<comment type="caution">
    <text evidence="2">The sequence shown here is derived from an EMBL/GenBank/DDBJ whole genome shotgun (WGS) entry which is preliminary data.</text>
</comment>
<reference evidence="2 3" key="1">
    <citation type="submission" date="2018-08" db="EMBL/GenBank/DDBJ databases">
        <title>Sequencing the genomes of 1000 actinobacteria strains.</title>
        <authorList>
            <person name="Klenk H.-P."/>
        </authorList>
    </citation>
    <scope>NUCLEOTIDE SEQUENCE [LARGE SCALE GENOMIC DNA]</scope>
    <source>
        <strain evidence="2 3">DSM 22967</strain>
    </source>
</reference>
<dbReference type="RefSeq" id="WP_115922471.1">
    <property type="nucleotide sequence ID" value="NZ_QTUA01000001.1"/>
</dbReference>